<evidence type="ECO:0000259" key="3">
    <source>
        <dbReference type="Pfam" id="PF03016"/>
    </source>
</evidence>
<keyword evidence="2" id="KW-1133">Transmembrane helix</keyword>
<reference evidence="4" key="1">
    <citation type="submission" date="2023-06" db="EMBL/GenBank/DDBJ databases">
        <title>Survivors Of The Sea: Transcriptome response of Skeletonema marinoi to long-term dormancy.</title>
        <authorList>
            <person name="Pinder M.I.M."/>
            <person name="Kourtchenko O."/>
            <person name="Robertson E.K."/>
            <person name="Larsson T."/>
            <person name="Maumus F."/>
            <person name="Osuna-Cruz C.M."/>
            <person name="Vancaester E."/>
            <person name="Stenow R."/>
            <person name="Vandepoele K."/>
            <person name="Ploug H."/>
            <person name="Bruchert V."/>
            <person name="Godhe A."/>
            <person name="Topel M."/>
        </authorList>
    </citation>
    <scope>NUCLEOTIDE SEQUENCE</scope>
    <source>
        <strain evidence="4">R05AC</strain>
    </source>
</reference>
<evidence type="ECO:0000256" key="2">
    <source>
        <dbReference type="SAM" id="Phobius"/>
    </source>
</evidence>
<feature type="non-terminal residue" evidence="4">
    <location>
        <position position="1"/>
    </location>
</feature>
<gene>
    <name evidence="4" type="ORF">QTG54_008243</name>
</gene>
<comment type="caution">
    <text evidence="4">The sequence shown here is derived from an EMBL/GenBank/DDBJ whole genome shotgun (WGS) entry which is preliminary data.</text>
</comment>
<dbReference type="InterPro" id="IPR040911">
    <property type="entry name" value="Exostosin_GT47"/>
</dbReference>
<dbReference type="Pfam" id="PF03016">
    <property type="entry name" value="Exostosin_GT47"/>
    <property type="match status" value="1"/>
</dbReference>
<dbReference type="EMBL" id="JATAAI010000014">
    <property type="protein sequence ID" value="KAK1740991.1"/>
    <property type="molecule type" value="Genomic_DNA"/>
</dbReference>
<keyword evidence="2" id="KW-0472">Membrane</keyword>
<name>A0AAD8Y765_9STRA</name>
<sequence>RSSKNAPVTSAVKGERQRLNYHSHKTKQNKTFLHRLCVILSALAPFVYFQFYLLYKLTNGKEDATERIAYQLGSSPGYEIVTTNYGWTTTASKNFTRRILSGEFFRAVLSHPNYNKSAWQDLEEHPDPTRKLAIFLDVDTCLENNYPTYVSRKWWFNVEKDHPARGDFKSHILESCQYIKRAAQSPALLANPDSKLVLIDCSGSRRFHLVRVCKKEFEEIYSHQHQIVVAYMSIARKEALEVDVGLPPPAIKPINLTSEEVISVNECRERNYVFSFQGNPGHGRDQLVGLKGEDDVYINVVSRKKYMGDITVGGNDTMNYAAILKQSYFAASPRGDNLFSYRFAEILSAGAVPVVYADDWLPPFNTPNVSKKQAFDWSNCAVFIPESKYNKTLDIIRAIPITKRCKMQQCAVGAWERYASSRAGWLRGILASLPHTNHLDV</sequence>
<evidence type="ECO:0000313" key="5">
    <source>
        <dbReference type="Proteomes" id="UP001224775"/>
    </source>
</evidence>
<organism evidence="4 5">
    <name type="scientific">Skeletonema marinoi</name>
    <dbReference type="NCBI Taxonomy" id="267567"/>
    <lineage>
        <taxon>Eukaryota</taxon>
        <taxon>Sar</taxon>
        <taxon>Stramenopiles</taxon>
        <taxon>Ochrophyta</taxon>
        <taxon>Bacillariophyta</taxon>
        <taxon>Coscinodiscophyceae</taxon>
        <taxon>Thalassiosirophycidae</taxon>
        <taxon>Thalassiosirales</taxon>
        <taxon>Skeletonemataceae</taxon>
        <taxon>Skeletonema</taxon>
        <taxon>Skeletonema marinoi-dohrnii complex</taxon>
    </lineage>
</organism>
<evidence type="ECO:0000313" key="4">
    <source>
        <dbReference type="EMBL" id="KAK1740991.1"/>
    </source>
</evidence>
<protein>
    <recommendedName>
        <fullName evidence="3">Exostosin GT47 domain-containing protein</fullName>
    </recommendedName>
</protein>
<dbReference type="InterPro" id="IPR004263">
    <property type="entry name" value="Exostosin"/>
</dbReference>
<dbReference type="Proteomes" id="UP001224775">
    <property type="component" value="Unassembled WGS sequence"/>
</dbReference>
<proteinExistence type="inferred from homology"/>
<feature type="transmembrane region" description="Helical" evidence="2">
    <location>
        <begin position="32"/>
        <end position="55"/>
    </location>
</feature>
<dbReference type="AlphaFoldDB" id="A0AAD8Y765"/>
<keyword evidence="5" id="KW-1185">Reference proteome</keyword>
<comment type="similarity">
    <text evidence="1">Belongs to the glycosyltransferase 47 family.</text>
</comment>
<dbReference type="GO" id="GO:0016757">
    <property type="term" value="F:glycosyltransferase activity"/>
    <property type="evidence" value="ECO:0007669"/>
    <property type="project" value="InterPro"/>
</dbReference>
<feature type="domain" description="Exostosin GT47" evidence="3">
    <location>
        <begin position="230"/>
        <end position="397"/>
    </location>
</feature>
<accession>A0AAD8Y765</accession>
<keyword evidence="2" id="KW-0812">Transmembrane</keyword>
<dbReference type="PANTHER" id="PTHR11062">
    <property type="entry name" value="EXOSTOSIN HEPARAN SULFATE GLYCOSYLTRANSFERASE -RELATED"/>
    <property type="match status" value="1"/>
</dbReference>
<evidence type="ECO:0000256" key="1">
    <source>
        <dbReference type="ARBA" id="ARBA00010271"/>
    </source>
</evidence>